<gene>
    <name evidence="2" type="ORF">GCM10011339_43280</name>
</gene>
<evidence type="ECO:0000313" key="3">
    <source>
        <dbReference type="Proteomes" id="UP000647339"/>
    </source>
</evidence>
<feature type="signal peptide" evidence="1">
    <location>
        <begin position="1"/>
        <end position="19"/>
    </location>
</feature>
<reference evidence="3" key="1">
    <citation type="journal article" date="2019" name="Int. J. Syst. Evol. Microbiol.">
        <title>The Global Catalogue of Microorganisms (GCM) 10K type strain sequencing project: providing services to taxonomists for standard genome sequencing and annotation.</title>
        <authorList>
            <consortium name="The Broad Institute Genomics Platform"/>
            <consortium name="The Broad Institute Genome Sequencing Center for Infectious Disease"/>
            <person name="Wu L."/>
            <person name="Ma J."/>
        </authorList>
    </citation>
    <scope>NUCLEOTIDE SEQUENCE [LARGE SCALE GENOMIC DNA]</scope>
    <source>
        <strain evidence="3">CGMCC 1.15407</strain>
    </source>
</reference>
<proteinExistence type="predicted"/>
<dbReference type="Pfam" id="PF14298">
    <property type="entry name" value="DUF4374"/>
    <property type="match status" value="2"/>
</dbReference>
<dbReference type="Proteomes" id="UP000647339">
    <property type="component" value="Unassembled WGS sequence"/>
</dbReference>
<comment type="caution">
    <text evidence="2">The sequence shown here is derived from an EMBL/GenBank/DDBJ whole genome shotgun (WGS) entry which is preliminary data.</text>
</comment>
<evidence type="ECO:0000256" key="1">
    <source>
        <dbReference type="SAM" id="SignalP"/>
    </source>
</evidence>
<protein>
    <recommendedName>
        <fullName evidence="4">DUF4374 domain-containing protein</fullName>
    </recommendedName>
</protein>
<keyword evidence="3" id="KW-1185">Reference proteome</keyword>
<keyword evidence="1" id="KW-0732">Signal</keyword>
<dbReference type="RefSeq" id="WP_137402926.1">
    <property type="nucleotide sequence ID" value="NZ_BMIU01000033.1"/>
</dbReference>
<evidence type="ECO:0008006" key="4">
    <source>
        <dbReference type="Google" id="ProtNLM"/>
    </source>
</evidence>
<dbReference type="PROSITE" id="PS51257">
    <property type="entry name" value="PROKAR_LIPOPROTEIN"/>
    <property type="match status" value="1"/>
</dbReference>
<feature type="chain" id="PRO_5045314711" description="DUF4374 domain-containing protein" evidence="1">
    <location>
        <begin position="20"/>
        <end position="436"/>
    </location>
</feature>
<evidence type="ECO:0000313" key="2">
    <source>
        <dbReference type="EMBL" id="GGF50074.1"/>
    </source>
</evidence>
<dbReference type="InterPro" id="IPR025401">
    <property type="entry name" value="DUF4374"/>
</dbReference>
<name>A0ABQ1VAV5_9BACT</name>
<sequence length="436" mass="47260">MIINSKIRKNLFTLGIAGAALGFVACSSEDDPTPTPDPTESEEMFFISVDGESAEYIITTPTLDQDLTLAGAGTELEQSGYRWIFNEDPSVAVGLIYAQGDPGIGLGYQLDSDGALNRVGQFQITSRFTSYGFFDNYAITSVGGQTPVDENGNALIDENGLERSDAVTFNIVDYTSGLALDTKTILTKDVIVSGQQATFSGIVDFGNGEFLTGVVASNPKDPEQGGGSSTGEIIYPDSCWVAALDADMNITRVYRSNKLSYSSGRFRSQYYSQISKDDQGNAYVFSGAYDENTTKPAGALRINSGAEDFDANYFFNIEEKSDGFKFRNVWHITEDYFLLEFYNELEGSSSTGATQYGIVKMEDQTFNWVGGEFPAKESIVDTGLPMAYDGKLYFPVTVDGELPALYIIDPTTAEGTKGISIDANAVNSIGVLRNDQ</sequence>
<accession>A0ABQ1VAV5</accession>
<organism evidence="2 3">
    <name type="scientific">Echinicola rosea</name>
    <dbReference type="NCBI Taxonomy" id="1807691"/>
    <lineage>
        <taxon>Bacteria</taxon>
        <taxon>Pseudomonadati</taxon>
        <taxon>Bacteroidota</taxon>
        <taxon>Cytophagia</taxon>
        <taxon>Cytophagales</taxon>
        <taxon>Cyclobacteriaceae</taxon>
        <taxon>Echinicola</taxon>
    </lineage>
</organism>
<dbReference type="EMBL" id="BMIU01000033">
    <property type="protein sequence ID" value="GGF50074.1"/>
    <property type="molecule type" value="Genomic_DNA"/>
</dbReference>